<dbReference type="RefSeq" id="WP_204606779.1">
    <property type="nucleotide sequence ID" value="NZ_BAAAJX010000005.1"/>
</dbReference>
<dbReference type="InterPro" id="IPR013320">
    <property type="entry name" value="ConA-like_dom_sf"/>
</dbReference>
<accession>A0ABP4K1X2</accession>
<protein>
    <submittedName>
        <fullName evidence="2">LamG domain-containing protein</fullName>
    </submittedName>
</protein>
<name>A0ABP4K1X2_9MICO</name>
<dbReference type="InterPro" id="IPR029052">
    <property type="entry name" value="Metallo-depent_PP-like"/>
</dbReference>
<gene>
    <name evidence="2" type="ORF">GCM10009627_11380</name>
</gene>
<evidence type="ECO:0000259" key="1">
    <source>
        <dbReference type="Pfam" id="PF00149"/>
    </source>
</evidence>
<dbReference type="InterPro" id="IPR004843">
    <property type="entry name" value="Calcineurin-like_PHP"/>
</dbReference>
<proteinExistence type="predicted"/>
<dbReference type="PROSITE" id="PS51318">
    <property type="entry name" value="TAT"/>
    <property type="match status" value="1"/>
</dbReference>
<comment type="caution">
    <text evidence="2">The sequence shown here is derived from an EMBL/GenBank/DDBJ whole genome shotgun (WGS) entry which is preliminary data.</text>
</comment>
<dbReference type="Pfam" id="PF13385">
    <property type="entry name" value="Laminin_G_3"/>
    <property type="match status" value="1"/>
</dbReference>
<dbReference type="EMBL" id="BAAAJX010000005">
    <property type="protein sequence ID" value="GAA1492792.1"/>
    <property type="molecule type" value="Genomic_DNA"/>
</dbReference>
<reference evidence="3" key="1">
    <citation type="journal article" date="2019" name="Int. J. Syst. Evol. Microbiol.">
        <title>The Global Catalogue of Microorganisms (GCM) 10K type strain sequencing project: providing services to taxonomists for standard genome sequencing and annotation.</title>
        <authorList>
            <consortium name="The Broad Institute Genomics Platform"/>
            <consortium name="The Broad Institute Genome Sequencing Center for Infectious Disease"/>
            <person name="Wu L."/>
            <person name="Ma J."/>
        </authorList>
    </citation>
    <scope>NUCLEOTIDE SEQUENCE [LARGE SCALE GENOMIC DNA]</scope>
    <source>
        <strain evidence="3">JCM 12140</strain>
    </source>
</reference>
<evidence type="ECO:0000313" key="2">
    <source>
        <dbReference type="EMBL" id="GAA1492792.1"/>
    </source>
</evidence>
<organism evidence="2 3">
    <name type="scientific">Curtobacterium herbarum</name>
    <dbReference type="NCBI Taxonomy" id="150122"/>
    <lineage>
        <taxon>Bacteria</taxon>
        <taxon>Bacillati</taxon>
        <taxon>Actinomycetota</taxon>
        <taxon>Actinomycetes</taxon>
        <taxon>Micrococcales</taxon>
        <taxon>Microbacteriaceae</taxon>
        <taxon>Curtobacterium</taxon>
    </lineage>
</organism>
<dbReference type="SUPFAM" id="SSF49899">
    <property type="entry name" value="Concanavalin A-like lectins/glucanases"/>
    <property type="match status" value="1"/>
</dbReference>
<feature type="domain" description="Calcineurin-like phosphoesterase" evidence="1">
    <location>
        <begin position="106"/>
        <end position="257"/>
    </location>
</feature>
<dbReference type="PANTHER" id="PTHR43143:SF5">
    <property type="entry name" value="SECRETED PROTEIN"/>
    <property type="match status" value="1"/>
</dbReference>
<dbReference type="SUPFAM" id="SSF56300">
    <property type="entry name" value="Metallo-dependent phosphatases"/>
    <property type="match status" value="1"/>
</dbReference>
<dbReference type="Gene3D" id="3.60.21.10">
    <property type="match status" value="1"/>
</dbReference>
<dbReference type="Pfam" id="PF00149">
    <property type="entry name" value="Metallophos"/>
    <property type="match status" value="1"/>
</dbReference>
<dbReference type="Gene3D" id="2.60.120.200">
    <property type="match status" value="1"/>
</dbReference>
<keyword evidence="3" id="KW-1185">Reference proteome</keyword>
<sequence>MQNTPRDPARPPVSRRGFLVGSGLAGAAGLAAANGLGSAPAVADPLSGTAAAGPGAAAHAAQSVASTGHTGRWRPDTTSPRFTLAVMPDTQYMFDGAAVDEAPMRASLEYVVREQSRHNTVFLVHLGDLTQNGAASEMQAAGSVFDVLDRAGAPYSVLAGNHDIDSSTDDQRGRTPYLDVFGPQRFRRSPSWIGSSPDGYNSAHRFTAGGREWIVLALDWHTSAGGLAWASSVLAARPHTPVILTTHTLVDSDPTGGAAFDAYGQQLWDAFIAQHDQVFLTLNGHYWGPGRTTKQNAAGHDVELHLTNYQNRYYGGAAMIRLYHVDLERNVIDVETLSPFLLGGGLDDTNELAAQELRLSGDVDRFTMAVDFDARFAGFAPVAPRASRPAASMLVPGTLAYWRFDGNADGAALASSTRVRDQSGHGNDLLVAARTGAVAGALRWSNAHHPDQPGAGSLVLQGGKPGGQHLQTLDAAPINAEHFRGGYTIEAFFSLPTTFDPSANGFSALLSQYSSAGQVGKARSSDGDPDEPAVTLSLSGDRELQWCVYPASQDGSLTNWGHELPLGQWWHVAVVNDRSHTVMYVDGCPVVRNPSTRNRGLSTVGKPWLLGGYRYGGVLDQVFVGSIGDVRIVGRALEPGEFMIA</sequence>
<dbReference type="Proteomes" id="UP001501742">
    <property type="component" value="Unassembled WGS sequence"/>
</dbReference>
<dbReference type="InterPro" id="IPR006311">
    <property type="entry name" value="TAT_signal"/>
</dbReference>
<dbReference type="PANTHER" id="PTHR43143">
    <property type="entry name" value="METALLOPHOSPHOESTERASE, CALCINEURIN SUPERFAMILY"/>
    <property type="match status" value="1"/>
</dbReference>
<dbReference type="InterPro" id="IPR051918">
    <property type="entry name" value="STPP_CPPED1"/>
</dbReference>
<evidence type="ECO:0000313" key="3">
    <source>
        <dbReference type="Proteomes" id="UP001501742"/>
    </source>
</evidence>